<dbReference type="InterPro" id="IPR012337">
    <property type="entry name" value="RNaseH-like_sf"/>
</dbReference>
<evidence type="ECO:0000259" key="1">
    <source>
        <dbReference type="PROSITE" id="PS50879"/>
    </source>
</evidence>
<evidence type="ECO:0000313" key="3">
    <source>
        <dbReference type="Proteomes" id="UP001220256"/>
    </source>
</evidence>
<comment type="caution">
    <text evidence="2">The sequence shown here is derived from an EMBL/GenBank/DDBJ whole genome shotgun (WGS) entry which is preliminary data.</text>
</comment>
<feature type="domain" description="RNase H type-1" evidence="1">
    <location>
        <begin position="1"/>
        <end position="67"/>
    </location>
</feature>
<evidence type="ECO:0000313" key="2">
    <source>
        <dbReference type="EMBL" id="KAJ5270234.1"/>
    </source>
</evidence>
<reference evidence="2 3" key="1">
    <citation type="journal article" date="2023" name="IMA Fungus">
        <title>Comparative genomic study of the Penicillium genus elucidates a diverse pangenome and 15 lateral gene transfer events.</title>
        <authorList>
            <person name="Petersen C."/>
            <person name="Sorensen T."/>
            <person name="Nielsen M.R."/>
            <person name="Sondergaard T.E."/>
            <person name="Sorensen J.L."/>
            <person name="Fitzpatrick D.A."/>
            <person name="Frisvad J.C."/>
            <person name="Nielsen K.L."/>
        </authorList>
    </citation>
    <scope>NUCLEOTIDE SEQUENCE [LARGE SCALE GENOMIC DNA]</scope>
    <source>
        <strain evidence="2 3">IBT 3361</strain>
    </source>
</reference>
<keyword evidence="3" id="KW-1185">Reference proteome</keyword>
<proteinExistence type="predicted"/>
<dbReference type="InterPro" id="IPR002156">
    <property type="entry name" value="RNaseH_domain"/>
</dbReference>
<protein>
    <recommendedName>
        <fullName evidence="1">RNase H type-1 domain-containing protein</fullName>
    </recommendedName>
</protein>
<dbReference type="PROSITE" id="PS50879">
    <property type="entry name" value="RNASE_H_1"/>
    <property type="match status" value="1"/>
</dbReference>
<gene>
    <name evidence="2" type="ORF">N7505_005992</name>
</gene>
<dbReference type="Proteomes" id="UP001220256">
    <property type="component" value="Unassembled WGS sequence"/>
</dbReference>
<organism evidence="2 3">
    <name type="scientific">Penicillium chrysogenum</name>
    <name type="common">Penicillium notatum</name>
    <dbReference type="NCBI Taxonomy" id="5076"/>
    <lineage>
        <taxon>Eukaryota</taxon>
        <taxon>Fungi</taxon>
        <taxon>Dikarya</taxon>
        <taxon>Ascomycota</taxon>
        <taxon>Pezizomycotina</taxon>
        <taxon>Eurotiomycetes</taxon>
        <taxon>Eurotiomycetidae</taxon>
        <taxon>Eurotiales</taxon>
        <taxon>Aspergillaceae</taxon>
        <taxon>Penicillium</taxon>
        <taxon>Penicillium chrysogenum species complex</taxon>
    </lineage>
</organism>
<dbReference type="SUPFAM" id="SSF53098">
    <property type="entry name" value="Ribonuclease H-like"/>
    <property type="match status" value="1"/>
</dbReference>
<dbReference type="InterPro" id="IPR036397">
    <property type="entry name" value="RNaseH_sf"/>
</dbReference>
<dbReference type="EMBL" id="JAPVEB010000003">
    <property type="protein sequence ID" value="KAJ5270234.1"/>
    <property type="molecule type" value="Genomic_DNA"/>
</dbReference>
<name>A0ABQ8WJN3_PENCH</name>
<sequence length="125" mass="13975">MKREVILFTDDRYALQRLNSTLANPAICDLSQLLAQSDVHLELHWSPGHADIPGNEAAHDMSRRAEIETNLSRTMEERERILMAEKKANRPKLGWTVSFAGPEVTGAAASPLNFPSHLSMPIRSK</sequence>
<accession>A0ABQ8WJN3</accession>
<dbReference type="Gene3D" id="3.30.420.10">
    <property type="entry name" value="Ribonuclease H-like superfamily/Ribonuclease H"/>
    <property type="match status" value="1"/>
</dbReference>